<reference evidence="5" key="1">
    <citation type="journal article" date="2016" name="Genome Announc.">
        <title>Draft Genome Sequences of Five Rapidly Growing Mycobacterium Species, M. thermoresistibile, M. fortuitum subsp. acetamidolyticum, M. canariasense, M. brisbanense, and M. novocastrense.</title>
        <authorList>
            <person name="Katahira K."/>
            <person name="Ogura Y."/>
            <person name="Gotoh Y."/>
            <person name="Hayashi T."/>
        </authorList>
    </citation>
    <scope>NUCLEOTIDE SEQUENCE [LARGE SCALE GENOMIC DNA]</scope>
    <source>
        <strain evidence="5">JCM15654</strain>
    </source>
</reference>
<protein>
    <recommendedName>
        <fullName evidence="3">Urease accessory protein UreF</fullName>
    </recommendedName>
</protein>
<keyword evidence="5" id="KW-1185">Reference proteome</keyword>
<dbReference type="Proteomes" id="UP000069620">
    <property type="component" value="Unassembled WGS sequence"/>
</dbReference>
<accession>A0A100VWY3</accession>
<dbReference type="HAMAP" id="MF_01385">
    <property type="entry name" value="UreF"/>
    <property type="match status" value="1"/>
</dbReference>
<dbReference type="AlphaFoldDB" id="A0A100VWY3"/>
<dbReference type="InterPro" id="IPR038277">
    <property type="entry name" value="UreF_sf"/>
</dbReference>
<dbReference type="InterPro" id="IPR002639">
    <property type="entry name" value="UreF"/>
</dbReference>
<dbReference type="EMBL" id="BCSX01000018">
    <property type="protein sequence ID" value="GAS87431.1"/>
    <property type="molecule type" value="Genomic_DNA"/>
</dbReference>
<dbReference type="PANTHER" id="PTHR33620">
    <property type="entry name" value="UREASE ACCESSORY PROTEIN F"/>
    <property type="match status" value="1"/>
</dbReference>
<dbReference type="Gene3D" id="1.10.4190.10">
    <property type="entry name" value="Urease accessory protein UreF"/>
    <property type="match status" value="1"/>
</dbReference>
<reference evidence="5" key="2">
    <citation type="submission" date="2016-02" db="EMBL/GenBank/DDBJ databases">
        <title>Draft genome sequence of five rapidly growing Mycobacterium species.</title>
        <authorList>
            <person name="Katahira K."/>
            <person name="Gotou Y."/>
            <person name="Iida K."/>
            <person name="Ogura Y."/>
            <person name="Hayashi T."/>
        </authorList>
    </citation>
    <scope>NUCLEOTIDE SEQUENCE [LARGE SCALE GENOMIC DNA]</scope>
    <source>
        <strain evidence="5">JCM15654</strain>
    </source>
</reference>
<comment type="similarity">
    <text evidence="3">Belongs to the UreF family.</text>
</comment>
<keyword evidence="2 3" id="KW-0143">Chaperone</keyword>
<dbReference type="RefSeq" id="WP_029373421.1">
    <property type="nucleotide sequence ID" value="NZ_BCSX01000018.1"/>
</dbReference>
<dbReference type="PIRSF" id="PIRSF009467">
    <property type="entry name" value="Ureas_acces_UreF"/>
    <property type="match status" value="1"/>
</dbReference>
<comment type="subunit">
    <text evidence="3">UreD, UreF and UreG form a complex that acts as a GTP-hydrolysis-dependent molecular chaperone, activating the urease apoprotein by helping to assemble the nickel containing metallocenter of UreC. The UreE protein probably delivers the nickel.</text>
</comment>
<sequence>MPAITTDPDVGAALWMQLHDSAFPAGRLVHSHGLEEWLAAHPDADAATLEATVFGYLIHGHAPLDATITAHAWSAADAPDRLAELDELAASYKLFGNARTASTAIGRQLASTATEIGMVGDDAYISGVITGVFPGHAAVVDGAVQSRLGIPRHIAVLGSMQSMMASLLSAAVRLGRLGPLQSQRIQLRGAELAVQLSKEACERPLHELSSTTPALEISGMRHEERTSRLFAT</sequence>
<comment type="subcellular location">
    <subcellularLocation>
        <location evidence="3">Cytoplasm</location>
    </subcellularLocation>
</comment>
<dbReference type="Pfam" id="PF01730">
    <property type="entry name" value="UreF"/>
    <property type="match status" value="1"/>
</dbReference>
<dbReference type="PANTHER" id="PTHR33620:SF1">
    <property type="entry name" value="UREASE ACCESSORY PROTEIN F"/>
    <property type="match status" value="1"/>
</dbReference>
<dbReference type="STRING" id="146020.RMCB_1527"/>
<evidence type="ECO:0000256" key="2">
    <source>
        <dbReference type="ARBA" id="ARBA00023186"/>
    </source>
</evidence>
<gene>
    <name evidence="3 4" type="primary">ureF</name>
    <name evidence="4" type="ORF">RMCB_1527</name>
</gene>
<dbReference type="OrthoDB" id="9798772at2"/>
<evidence type="ECO:0000313" key="4">
    <source>
        <dbReference type="EMBL" id="GAS87431.1"/>
    </source>
</evidence>
<organism evidence="4 5">
    <name type="scientific">Mycolicibacterium brisbanense</name>
    <dbReference type="NCBI Taxonomy" id="146020"/>
    <lineage>
        <taxon>Bacteria</taxon>
        <taxon>Bacillati</taxon>
        <taxon>Actinomycetota</taxon>
        <taxon>Actinomycetes</taxon>
        <taxon>Mycobacteriales</taxon>
        <taxon>Mycobacteriaceae</taxon>
        <taxon>Mycolicibacterium</taxon>
    </lineage>
</organism>
<dbReference type="GO" id="GO:0005737">
    <property type="term" value="C:cytoplasm"/>
    <property type="evidence" value="ECO:0007669"/>
    <property type="project" value="UniProtKB-SubCell"/>
</dbReference>
<name>A0A100VWY3_9MYCO</name>
<evidence type="ECO:0000313" key="5">
    <source>
        <dbReference type="Proteomes" id="UP000069620"/>
    </source>
</evidence>
<dbReference type="GO" id="GO:0016151">
    <property type="term" value="F:nickel cation binding"/>
    <property type="evidence" value="ECO:0007669"/>
    <property type="project" value="UniProtKB-UniRule"/>
</dbReference>
<keyword evidence="3" id="KW-0963">Cytoplasm</keyword>
<evidence type="ECO:0000256" key="3">
    <source>
        <dbReference type="HAMAP-Rule" id="MF_01385"/>
    </source>
</evidence>
<comment type="function">
    <text evidence="3">Required for maturation of urease via the functional incorporation of the urease nickel metallocenter.</text>
</comment>
<keyword evidence="1 3" id="KW-0996">Nickel insertion</keyword>
<evidence type="ECO:0000256" key="1">
    <source>
        <dbReference type="ARBA" id="ARBA00022988"/>
    </source>
</evidence>
<comment type="caution">
    <text evidence="4">The sequence shown here is derived from an EMBL/GenBank/DDBJ whole genome shotgun (WGS) entry which is preliminary data.</text>
</comment>
<proteinExistence type="inferred from homology"/>